<dbReference type="AlphaFoldDB" id="A0A327ZXE0"/>
<dbReference type="EMBL" id="PZJH01000001">
    <property type="protein sequence ID" value="RAK47023.1"/>
    <property type="molecule type" value="Genomic_DNA"/>
</dbReference>
<evidence type="ECO:0008006" key="3">
    <source>
        <dbReference type="Google" id="ProtNLM"/>
    </source>
</evidence>
<accession>A0A327ZXE0</accession>
<evidence type="ECO:0000313" key="2">
    <source>
        <dbReference type="Proteomes" id="UP000249808"/>
    </source>
</evidence>
<protein>
    <recommendedName>
        <fullName evidence="3">DUF2691 domain-containing protein</fullName>
    </recommendedName>
</protein>
<name>A0A327ZXE0_9STAP</name>
<reference evidence="1 2" key="1">
    <citation type="journal article" date="2018" name="Front. Microbiol.">
        <title>Description and Comparative Genomics of Macrococcus caseolyticus subsp. hominis subsp. nov., Macrococcus goetzii sp. nov., Macrococcus epidermidis sp. nov., and Macrococcus bohemicus sp. nov., Novel Macrococci From Human Clinical Material With Virulence Potential and Suspected Uptake of Foreign DNA by Natural Transformation.</title>
        <authorList>
            <person name="Maslanova I."/>
            <person name="Wertheimer Z."/>
            <person name="Sedlacek I."/>
            <person name="Svec P."/>
            <person name="Indrakova A."/>
            <person name="Kovarovic V."/>
            <person name="Schumann P."/>
            <person name="Sproer C."/>
            <person name="Kralova S."/>
            <person name="Sedo O."/>
            <person name="Kristofova L."/>
            <person name="Vrbovska V."/>
            <person name="Fuzik T."/>
            <person name="Petras P."/>
            <person name="Zdrahal Z."/>
            <person name="Ruzickova V."/>
            <person name="Doskar J."/>
            <person name="Pantucek R."/>
        </authorList>
    </citation>
    <scope>NUCLEOTIDE SEQUENCE [LARGE SCALE GENOMIC DNA]</scope>
    <source>
        <strain evidence="1 2">01/688</strain>
    </source>
</reference>
<dbReference type="RefSeq" id="WP_111715376.1">
    <property type="nucleotide sequence ID" value="NZ_JBHSSR010000001.1"/>
</dbReference>
<evidence type="ECO:0000313" key="1">
    <source>
        <dbReference type="EMBL" id="RAK47023.1"/>
    </source>
</evidence>
<gene>
    <name evidence="1" type="ORF">BHU61_06060</name>
</gene>
<keyword evidence="2" id="KW-1185">Reference proteome</keyword>
<proteinExistence type="predicted"/>
<comment type="caution">
    <text evidence="1">The sequence shown here is derived from an EMBL/GenBank/DDBJ whole genome shotgun (WGS) entry which is preliminary data.</text>
</comment>
<organism evidence="1 2">
    <name type="scientific">Macrococcus epidermidis</name>
    <dbReference type="NCBI Taxonomy" id="1902580"/>
    <lineage>
        <taxon>Bacteria</taxon>
        <taxon>Bacillati</taxon>
        <taxon>Bacillota</taxon>
        <taxon>Bacilli</taxon>
        <taxon>Bacillales</taxon>
        <taxon>Staphylococcaceae</taxon>
        <taxon>Macrococcus</taxon>
    </lineage>
</organism>
<dbReference type="Proteomes" id="UP000249808">
    <property type="component" value="Unassembled WGS sequence"/>
</dbReference>
<sequence>MKGFLLNEGGFVTYPFEVFKHIEEYVKSLKWKIYPHEHNGDFNYNTVPFDDPDNQFIDGETLYLMLEQYSDVQWIWGVLSGFPNEVSWEEIIEDSKDYDITDEQPYYNSGFKHIENKSVFELIAMDSSRTIILIDDEKVQDELLEHFPNSEEL</sequence>